<evidence type="ECO:0000313" key="1">
    <source>
        <dbReference type="EMBL" id="KAK9026766.1"/>
    </source>
</evidence>
<reference evidence="1 2" key="1">
    <citation type="journal article" date="2024" name="G3 (Bethesda)">
        <title>Genome assembly of Hibiscus sabdariffa L. provides insights into metabolisms of medicinal natural products.</title>
        <authorList>
            <person name="Kim T."/>
        </authorList>
    </citation>
    <scope>NUCLEOTIDE SEQUENCE [LARGE SCALE GENOMIC DNA]</scope>
    <source>
        <strain evidence="1">TK-2024</strain>
        <tissue evidence="1">Old leaves</tissue>
    </source>
</reference>
<gene>
    <name evidence="1" type="ORF">V6N11_039600</name>
</gene>
<accession>A0ABR2SP26</accession>
<name>A0ABR2SP26_9ROSI</name>
<dbReference type="EMBL" id="JBBPBN010000013">
    <property type="protein sequence ID" value="KAK9026766.1"/>
    <property type="molecule type" value="Genomic_DNA"/>
</dbReference>
<evidence type="ECO:0000313" key="2">
    <source>
        <dbReference type="Proteomes" id="UP001396334"/>
    </source>
</evidence>
<organism evidence="1 2">
    <name type="scientific">Hibiscus sabdariffa</name>
    <name type="common">roselle</name>
    <dbReference type="NCBI Taxonomy" id="183260"/>
    <lineage>
        <taxon>Eukaryota</taxon>
        <taxon>Viridiplantae</taxon>
        <taxon>Streptophyta</taxon>
        <taxon>Embryophyta</taxon>
        <taxon>Tracheophyta</taxon>
        <taxon>Spermatophyta</taxon>
        <taxon>Magnoliopsida</taxon>
        <taxon>eudicotyledons</taxon>
        <taxon>Gunneridae</taxon>
        <taxon>Pentapetalae</taxon>
        <taxon>rosids</taxon>
        <taxon>malvids</taxon>
        <taxon>Malvales</taxon>
        <taxon>Malvaceae</taxon>
        <taxon>Malvoideae</taxon>
        <taxon>Hibiscus</taxon>
    </lineage>
</organism>
<sequence>MVVARDTTLRAEGPLVGQSQRVDGVIDEEKLSVLETCALGWVKEAVSIRVLAKEMATAGLDGFEIMWVAGSMVLLAFPDVNLRQRLLSQDVLSTWFGHLEDWSASAEYTSRRAWLSISGLPIHLWSKGSFCNITGLWGRYLREAELVWFPAVEQHGVVDGEALSE</sequence>
<evidence type="ECO:0008006" key="3">
    <source>
        <dbReference type="Google" id="ProtNLM"/>
    </source>
</evidence>
<dbReference type="Proteomes" id="UP001396334">
    <property type="component" value="Unassembled WGS sequence"/>
</dbReference>
<comment type="caution">
    <text evidence="1">The sequence shown here is derived from an EMBL/GenBank/DDBJ whole genome shotgun (WGS) entry which is preliminary data.</text>
</comment>
<proteinExistence type="predicted"/>
<keyword evidence="2" id="KW-1185">Reference proteome</keyword>
<protein>
    <recommendedName>
        <fullName evidence="3">DUF4283 domain-containing protein</fullName>
    </recommendedName>
</protein>